<dbReference type="AlphaFoldDB" id="S4PLF5"/>
<accession>S4PLF5</accession>
<reference evidence="2" key="1">
    <citation type="journal article" date="2013" name="BMC Genomics">
        <title>Unscrambling butterfly oogenesis.</title>
        <authorList>
            <person name="Carter J.M."/>
            <person name="Baker S.C."/>
            <person name="Pink R."/>
            <person name="Carter D.R."/>
            <person name="Collins A."/>
            <person name="Tomlin J."/>
            <person name="Gibbs M."/>
            <person name="Breuker C.J."/>
        </authorList>
    </citation>
    <scope>NUCLEOTIDE SEQUENCE</scope>
    <source>
        <tissue evidence="2">Ovary</tissue>
    </source>
</reference>
<reference evidence="2" key="2">
    <citation type="submission" date="2013-05" db="EMBL/GenBank/DDBJ databases">
        <authorList>
            <person name="Carter J.-M."/>
            <person name="Baker S.C."/>
            <person name="Pink R."/>
            <person name="Carter D.R.F."/>
            <person name="Collins A."/>
            <person name="Tomlin J."/>
            <person name="Gibbs M."/>
            <person name="Breuker C.J."/>
        </authorList>
    </citation>
    <scope>NUCLEOTIDE SEQUENCE</scope>
    <source>
        <tissue evidence="2">Ovary</tissue>
    </source>
</reference>
<name>S4PLF5_9NEOP</name>
<evidence type="ECO:0000256" key="1">
    <source>
        <dbReference type="SAM" id="MobiDB-lite"/>
    </source>
</evidence>
<evidence type="ECO:0000313" key="2">
    <source>
        <dbReference type="EMBL" id="JAA90713.1"/>
    </source>
</evidence>
<organism evidence="2">
    <name type="scientific">Pararge aegeria</name>
    <name type="common">speckled wood butterfly</name>
    <dbReference type="NCBI Taxonomy" id="116150"/>
    <lineage>
        <taxon>Eukaryota</taxon>
        <taxon>Metazoa</taxon>
        <taxon>Ecdysozoa</taxon>
        <taxon>Arthropoda</taxon>
        <taxon>Hexapoda</taxon>
        <taxon>Insecta</taxon>
        <taxon>Pterygota</taxon>
        <taxon>Neoptera</taxon>
        <taxon>Endopterygota</taxon>
        <taxon>Lepidoptera</taxon>
        <taxon>Glossata</taxon>
        <taxon>Ditrysia</taxon>
        <taxon>Papilionoidea</taxon>
        <taxon>Nymphalidae</taxon>
        <taxon>Satyrinae</taxon>
        <taxon>Satyrini</taxon>
        <taxon>Parargina</taxon>
        <taxon>Pararge</taxon>
    </lineage>
</organism>
<dbReference type="EMBL" id="GAIX01001847">
    <property type="protein sequence ID" value="JAA90713.1"/>
    <property type="molecule type" value="Transcribed_RNA"/>
</dbReference>
<proteinExistence type="predicted"/>
<sequence length="86" mass="10069">MFPTTDAFRLPSRTFIGRPTILRLVQHRLSFDDPFKQHNSSSKICCLRQLSRLWRMFDLLRTDDTGPRGRSSIRLAEEPISPRLPN</sequence>
<feature type="region of interest" description="Disordered" evidence="1">
    <location>
        <begin position="64"/>
        <end position="86"/>
    </location>
</feature>
<protein>
    <submittedName>
        <fullName evidence="2">Uncharacterized protein</fullName>
    </submittedName>
</protein>